<dbReference type="Pfam" id="PF00313">
    <property type="entry name" value="CSD"/>
    <property type="match status" value="1"/>
</dbReference>
<dbReference type="CDD" id="cd04458">
    <property type="entry name" value="CSP_CDS"/>
    <property type="match status" value="1"/>
</dbReference>
<reference evidence="3" key="1">
    <citation type="journal article" date="2020" name="Nature">
        <title>Giant virus diversity and host interactions through global metagenomics.</title>
        <authorList>
            <person name="Schulz F."/>
            <person name="Roux S."/>
            <person name="Paez-Espino D."/>
            <person name="Jungbluth S."/>
            <person name="Walsh D.A."/>
            <person name="Denef V.J."/>
            <person name="McMahon K.D."/>
            <person name="Konstantinidis K.T."/>
            <person name="Eloe-Fadrosh E.A."/>
            <person name="Kyrpides N.C."/>
            <person name="Woyke T."/>
        </authorList>
    </citation>
    <scope>NUCLEOTIDE SEQUENCE</scope>
    <source>
        <strain evidence="3">GVMAG-S-ERX556101-89</strain>
    </source>
</reference>
<dbReference type="SUPFAM" id="SSF51197">
    <property type="entry name" value="Clavaminate synthase-like"/>
    <property type="match status" value="1"/>
</dbReference>
<dbReference type="Gene3D" id="2.40.50.140">
    <property type="entry name" value="Nucleic acid-binding proteins"/>
    <property type="match status" value="1"/>
</dbReference>
<dbReference type="EMBL" id="MN738829">
    <property type="protein sequence ID" value="QHT38369.1"/>
    <property type="molecule type" value="Genomic_DNA"/>
</dbReference>
<feature type="region of interest" description="Disordered" evidence="1">
    <location>
        <begin position="93"/>
        <end position="115"/>
    </location>
</feature>
<dbReference type="GO" id="GO:0003676">
    <property type="term" value="F:nucleic acid binding"/>
    <property type="evidence" value="ECO:0007669"/>
    <property type="project" value="InterPro"/>
</dbReference>
<evidence type="ECO:0000313" key="3">
    <source>
        <dbReference type="EMBL" id="QHT38369.1"/>
    </source>
</evidence>
<feature type="domain" description="CSD" evidence="2">
    <location>
        <begin position="11"/>
        <end position="82"/>
    </location>
</feature>
<dbReference type="InterPro" id="IPR012340">
    <property type="entry name" value="NA-bd_OB-fold"/>
</dbReference>
<dbReference type="PANTHER" id="PTHR42256:SF1">
    <property type="entry name" value="FE2OG DIOXYGENASE DOMAIN-CONTAINING PROTEIN"/>
    <property type="match status" value="1"/>
</dbReference>
<dbReference type="InterPro" id="IPR002059">
    <property type="entry name" value="CSP_DNA-bd"/>
</dbReference>
<protein>
    <recommendedName>
        <fullName evidence="2">CSD domain-containing protein</fullName>
    </recommendedName>
</protein>
<dbReference type="SMART" id="SM00357">
    <property type="entry name" value="CSP"/>
    <property type="match status" value="1"/>
</dbReference>
<organism evidence="3">
    <name type="scientific">viral metagenome</name>
    <dbReference type="NCBI Taxonomy" id="1070528"/>
    <lineage>
        <taxon>unclassified sequences</taxon>
        <taxon>metagenomes</taxon>
        <taxon>organismal metagenomes</taxon>
    </lineage>
</organism>
<accession>A0A6C0FCT1</accession>
<dbReference type="InterPro" id="IPR037151">
    <property type="entry name" value="AlkB-like_sf"/>
</dbReference>
<dbReference type="PROSITE" id="PS51857">
    <property type="entry name" value="CSD_2"/>
    <property type="match status" value="1"/>
</dbReference>
<dbReference type="SUPFAM" id="SSF50249">
    <property type="entry name" value="Nucleic acid-binding proteins"/>
    <property type="match status" value="1"/>
</dbReference>
<name>A0A6C0FCT1_9ZZZZ</name>
<dbReference type="Gene3D" id="2.60.120.590">
    <property type="entry name" value="Alpha-ketoglutarate-dependent dioxygenase AlkB-like"/>
    <property type="match status" value="1"/>
</dbReference>
<evidence type="ECO:0000256" key="1">
    <source>
        <dbReference type="SAM" id="MobiDB-lite"/>
    </source>
</evidence>
<proteinExistence type="predicted"/>
<evidence type="ECO:0000259" key="2">
    <source>
        <dbReference type="PROSITE" id="PS51857"/>
    </source>
</evidence>
<sequence length="350" mass="39504">MTQDSSNTPIRYNGKVKWFTAEKGFGIITYTSEESGTTEYFAHHSNIKTNVPVRTYLIDNEEVVFTPSSDDNGKLKALDIRAPENKELVCVNKKSSATSTKRHPKNTTSFKPQQSASDMRIITGWMAHCAAVNNGLTSHDLTILDPFFPGLGFVEVNKAVAKEHALPDRATESVWFDFIKEEIDIVKKKHCGDSSEEFMKLWHGDSHLIADDGISKGEWKNDCHRINGVINTIASMFKMEVKSTRVNLYRDGNDWKPYHHDAAAIKDNMKKVQNITVAINFGGCREVSFQNAATESTVSFPMLDGYIYSFGREVNVLWKHGILKGHPQSPPRMSIILWGWSEQVEPQVFK</sequence>
<dbReference type="InterPro" id="IPR011129">
    <property type="entry name" value="CSD"/>
</dbReference>
<feature type="compositionally biased region" description="Polar residues" evidence="1">
    <location>
        <begin position="106"/>
        <end position="115"/>
    </location>
</feature>
<dbReference type="PANTHER" id="PTHR42256">
    <property type="entry name" value="OXOGLUTARATE/IRON-DEPENDENT DIOXYGENASE"/>
    <property type="match status" value="1"/>
</dbReference>
<dbReference type="AlphaFoldDB" id="A0A6C0FCT1"/>